<comment type="caution">
    <text evidence="1">The sequence shown here is derived from an EMBL/GenBank/DDBJ whole genome shotgun (WGS) entry which is preliminary data.</text>
</comment>
<sequence length="94" mass="11331">MKATDLFNYRLEEFETVESFSKRLYDTAKRYRSSMHFTPSESYHVLAILGKYYKESPFDILSVIKDIEFGCKSKRYRIQWVKCLGDHYLVLDKR</sequence>
<dbReference type="RefSeq" id="WP_135959976.1">
    <property type="nucleotide sequence ID" value="NZ_SRYM01000078.1"/>
</dbReference>
<organism evidence="1 2">
    <name type="scientific">Parabacteroides distasonis</name>
    <dbReference type="NCBI Taxonomy" id="823"/>
    <lineage>
        <taxon>Bacteria</taxon>
        <taxon>Pseudomonadati</taxon>
        <taxon>Bacteroidota</taxon>
        <taxon>Bacteroidia</taxon>
        <taxon>Bacteroidales</taxon>
        <taxon>Tannerellaceae</taxon>
        <taxon>Parabacteroides</taxon>
    </lineage>
</organism>
<protein>
    <submittedName>
        <fullName evidence="1">Uncharacterized protein</fullName>
    </submittedName>
</protein>
<proteinExistence type="predicted"/>
<dbReference type="Proteomes" id="UP000310032">
    <property type="component" value="Unassembled WGS sequence"/>
</dbReference>
<name>A0A4V3RPC4_PARDI</name>
<reference evidence="1 2" key="1">
    <citation type="submission" date="2019-04" db="EMBL/GenBank/DDBJ databases">
        <title>Microbes associate with the intestines of laboratory mice.</title>
        <authorList>
            <person name="Navarre W."/>
            <person name="Wong E."/>
            <person name="Huang K."/>
            <person name="Tropini C."/>
            <person name="Ng K."/>
            <person name="Yu B."/>
        </authorList>
    </citation>
    <scope>NUCLEOTIDE SEQUENCE [LARGE SCALE GENOMIC DNA]</scope>
    <source>
        <strain evidence="1 2">NM39_I3</strain>
    </source>
</reference>
<dbReference type="EMBL" id="SRYM01000078">
    <property type="protein sequence ID" value="TGY54140.1"/>
    <property type="molecule type" value="Genomic_DNA"/>
</dbReference>
<evidence type="ECO:0000313" key="1">
    <source>
        <dbReference type="EMBL" id="TGY54140.1"/>
    </source>
</evidence>
<dbReference type="AlphaFoldDB" id="A0A4V3RPC4"/>
<accession>A0A4V3RPC4</accession>
<gene>
    <name evidence="1" type="ORF">E5342_17780</name>
</gene>
<evidence type="ECO:0000313" key="2">
    <source>
        <dbReference type="Proteomes" id="UP000310032"/>
    </source>
</evidence>